<evidence type="ECO:0000256" key="1">
    <source>
        <dbReference type="SAM" id="MobiDB-lite"/>
    </source>
</evidence>
<reference evidence="2 3" key="1">
    <citation type="submission" date="2016-03" db="EMBL/GenBank/DDBJ databases">
        <title>Deep-sea bacteria in the southern Pacific.</title>
        <authorList>
            <person name="Tang K."/>
        </authorList>
    </citation>
    <scope>NUCLEOTIDE SEQUENCE [LARGE SCALE GENOMIC DNA]</scope>
    <source>
        <strain evidence="2 3">JLT2016</strain>
    </source>
</reference>
<evidence type="ECO:0000313" key="2">
    <source>
        <dbReference type="EMBL" id="APX25700.1"/>
    </source>
</evidence>
<evidence type="ECO:0000313" key="3">
    <source>
        <dbReference type="Proteomes" id="UP000186559"/>
    </source>
</evidence>
<dbReference type="AlphaFoldDB" id="A0A1U7DCB1"/>
<feature type="region of interest" description="Disordered" evidence="1">
    <location>
        <begin position="33"/>
        <end position="55"/>
    </location>
</feature>
<dbReference type="STRING" id="1229727.Ga0080559_TMP4904"/>
<protein>
    <submittedName>
        <fullName evidence="2">Uncharacterized protein</fullName>
    </submittedName>
</protein>
<keyword evidence="3" id="KW-1185">Reference proteome</keyword>
<dbReference type="Proteomes" id="UP000186559">
    <property type="component" value="Chromosome"/>
</dbReference>
<name>A0A1U7DCB1_9RHOB</name>
<dbReference type="EMBL" id="CP014796">
    <property type="protein sequence ID" value="APX25700.1"/>
    <property type="molecule type" value="Genomic_DNA"/>
</dbReference>
<dbReference type="KEGG" id="tpro:Ga0080559_TMP4904"/>
<gene>
    <name evidence="2" type="ORF">Ga0080559_TMP4904</name>
</gene>
<organism evidence="2 3">
    <name type="scientific">Salipiger profundus</name>
    <dbReference type="NCBI Taxonomy" id="1229727"/>
    <lineage>
        <taxon>Bacteria</taxon>
        <taxon>Pseudomonadati</taxon>
        <taxon>Pseudomonadota</taxon>
        <taxon>Alphaproteobacteria</taxon>
        <taxon>Rhodobacterales</taxon>
        <taxon>Roseobacteraceae</taxon>
        <taxon>Salipiger</taxon>
    </lineage>
</organism>
<accession>A0A1U7DCB1</accession>
<sequence>MLAGVWSGLLDHHSAEAAIAAAVGLRENRHCRHGSPAATSVPQMARKPRRPGPRAVAVMARTW</sequence>
<proteinExistence type="predicted"/>